<evidence type="ECO:0000256" key="1">
    <source>
        <dbReference type="ARBA" id="ARBA00023002"/>
    </source>
</evidence>
<gene>
    <name evidence="2" type="ORF">HN018_01180</name>
</gene>
<dbReference type="GO" id="GO:0050660">
    <property type="term" value="F:flavin adenine dinucleotide binding"/>
    <property type="evidence" value="ECO:0007669"/>
    <property type="project" value="TreeGrafter"/>
</dbReference>
<dbReference type="PANTHER" id="PTHR43539:SF91">
    <property type="entry name" value="FAD-DEPENDENT URATE HYDROXYLASE"/>
    <property type="match status" value="1"/>
</dbReference>
<organism evidence="2 3">
    <name type="scientific">Lichenicola cladoniae</name>
    <dbReference type="NCBI Taxonomy" id="1484109"/>
    <lineage>
        <taxon>Bacteria</taxon>
        <taxon>Pseudomonadati</taxon>
        <taxon>Pseudomonadota</taxon>
        <taxon>Alphaproteobacteria</taxon>
        <taxon>Acetobacterales</taxon>
        <taxon>Acetobacteraceae</taxon>
        <taxon>Lichenicola</taxon>
    </lineage>
</organism>
<proteinExistence type="predicted"/>
<dbReference type="InterPro" id="IPR050982">
    <property type="entry name" value="Auxin_biosynth/cation_transpt"/>
</dbReference>
<evidence type="ECO:0000313" key="2">
    <source>
        <dbReference type="EMBL" id="QKE88850.1"/>
    </source>
</evidence>
<dbReference type="RefSeq" id="WP_171832813.1">
    <property type="nucleotide sequence ID" value="NZ_CP053708.1"/>
</dbReference>
<dbReference type="EMBL" id="CP053708">
    <property type="protein sequence ID" value="QKE88850.1"/>
    <property type="molecule type" value="Genomic_DNA"/>
</dbReference>
<dbReference type="SUPFAM" id="SSF51905">
    <property type="entry name" value="FAD/NAD(P)-binding domain"/>
    <property type="match status" value="1"/>
</dbReference>
<accession>A0A6M8HEM5</accession>
<dbReference type="InterPro" id="IPR036188">
    <property type="entry name" value="FAD/NAD-bd_sf"/>
</dbReference>
<keyword evidence="1" id="KW-0560">Oxidoreductase</keyword>
<sequence>MIATGLDALERQVVRDLRLIGYPNASWVPPRHLDGERIIDVLIVGAGQGGLTVASQLLHERVDNILVIDEAAEGDEGLWLRYARMPTLRTAKTVTGPDLGIPSLTFQAWFEAQQGEIAFERLVKIAKEDWNSYLGWLRRMMAIPVQNNTRFEGVVPAADGLRVTLLENGVIRHVMARKLVLAGGIETSGRWWMPPEIAALPSNVRAHTADPIDFAALAGKRVVVIGAGASAFDNAATALEHRAASVELLCRRPVIQRTQPFKIISTPGFLRHFGTLDDATRWRMMRHLLTVREALTLETWNRATVHPNFSVRTGAPVLAASSHNGVVHITIPGETIEADFVICGTGLEIDLMQRPELAEVAPHVALWRDRFQPSAEERDDRLGFYPYLGPGLQFQERTPGAAPWIADIHCFNFGATMSMGPSGSSISAMKFAVPRLVHAMTNDLFRADFPAQETSIRAYDIPEFPLLFARDQPKPDADTTRS</sequence>
<keyword evidence="3" id="KW-1185">Reference proteome</keyword>
<dbReference type="KEGG" id="lck:HN018_01180"/>
<dbReference type="AlphaFoldDB" id="A0A6M8HEM5"/>
<dbReference type="GO" id="GO:0004497">
    <property type="term" value="F:monooxygenase activity"/>
    <property type="evidence" value="ECO:0007669"/>
    <property type="project" value="TreeGrafter"/>
</dbReference>
<evidence type="ECO:0000313" key="3">
    <source>
        <dbReference type="Proteomes" id="UP000500767"/>
    </source>
</evidence>
<name>A0A6M8HEM5_9PROT</name>
<dbReference type="Gene3D" id="3.50.50.60">
    <property type="entry name" value="FAD/NAD(P)-binding domain"/>
    <property type="match status" value="1"/>
</dbReference>
<protein>
    <submittedName>
        <fullName evidence="2">NAD(P)/FAD-dependent oxidoreductase</fullName>
    </submittedName>
</protein>
<reference evidence="2 3" key="1">
    <citation type="journal article" date="2014" name="World J. Microbiol. Biotechnol.">
        <title>Biodiversity and physiological characteristics of Antarctic and Arctic lichens-associated bacteria.</title>
        <authorList>
            <person name="Lee Y.M."/>
            <person name="Kim E.H."/>
            <person name="Lee H.K."/>
            <person name="Hong S.G."/>
        </authorList>
    </citation>
    <scope>NUCLEOTIDE SEQUENCE [LARGE SCALE GENOMIC DNA]</scope>
    <source>
        <strain evidence="2 3">PAMC 26569</strain>
    </source>
</reference>
<dbReference type="Proteomes" id="UP000500767">
    <property type="component" value="Chromosome"/>
</dbReference>
<dbReference type="PANTHER" id="PTHR43539">
    <property type="entry name" value="FLAVIN-BINDING MONOOXYGENASE-LIKE PROTEIN (AFU_ORTHOLOGUE AFUA_4G09220)"/>
    <property type="match status" value="1"/>
</dbReference>
<dbReference type="Pfam" id="PF13738">
    <property type="entry name" value="Pyr_redox_3"/>
    <property type="match status" value="1"/>
</dbReference>